<comment type="caution">
    <text evidence="1">The sequence shown here is derived from an EMBL/GenBank/DDBJ whole genome shotgun (WGS) entry which is preliminary data.</text>
</comment>
<protein>
    <submittedName>
        <fullName evidence="1">Uncharacterized protein</fullName>
    </submittedName>
</protein>
<name>A0A4Y9YHT2_9APHY</name>
<organism evidence="1 2">
    <name type="scientific">Rhodofomes roseus</name>
    <dbReference type="NCBI Taxonomy" id="34475"/>
    <lineage>
        <taxon>Eukaryota</taxon>
        <taxon>Fungi</taxon>
        <taxon>Dikarya</taxon>
        <taxon>Basidiomycota</taxon>
        <taxon>Agaricomycotina</taxon>
        <taxon>Agaricomycetes</taxon>
        <taxon>Polyporales</taxon>
        <taxon>Rhodofomes</taxon>
    </lineage>
</organism>
<evidence type="ECO:0000313" key="1">
    <source>
        <dbReference type="EMBL" id="TFY61692.1"/>
    </source>
</evidence>
<dbReference type="Proteomes" id="UP000298390">
    <property type="component" value="Unassembled WGS sequence"/>
</dbReference>
<gene>
    <name evidence="1" type="ORF">EVJ58_g4352</name>
</gene>
<sequence>MTPPSSRVAAQFNEIVGIITNVERNHCTLAHFATPEQKRGRAAFLYKQAASVFDKLKRDMSSEEKARWRALQNRVDLLKDDSAVDYANASDELWRFTVDHGPASATSDGNASPTAALVLLSPTAPPYAAGLFTAVGTHLGALAITNMVSHFDCTVLLIVNRVGSSGGAPALT</sequence>
<reference evidence="1 2" key="1">
    <citation type="submission" date="2019-01" db="EMBL/GenBank/DDBJ databases">
        <title>Genome sequencing of the rare red list fungi Fomitopsis rosea.</title>
        <authorList>
            <person name="Buettner E."/>
            <person name="Kellner H."/>
        </authorList>
    </citation>
    <scope>NUCLEOTIDE SEQUENCE [LARGE SCALE GENOMIC DNA]</scope>
    <source>
        <strain evidence="1 2">DSM 105464</strain>
    </source>
</reference>
<proteinExistence type="predicted"/>
<accession>A0A4Y9YHT2</accession>
<dbReference type="EMBL" id="SEKV01000197">
    <property type="protein sequence ID" value="TFY61692.1"/>
    <property type="molecule type" value="Genomic_DNA"/>
</dbReference>
<evidence type="ECO:0000313" key="2">
    <source>
        <dbReference type="Proteomes" id="UP000298390"/>
    </source>
</evidence>
<dbReference type="AlphaFoldDB" id="A0A4Y9YHT2"/>